<comment type="caution">
    <text evidence="3">The sequence shown here is derived from an EMBL/GenBank/DDBJ whole genome shotgun (WGS) entry which is preliminary data.</text>
</comment>
<dbReference type="EMBL" id="DXHV01000082">
    <property type="protein sequence ID" value="HIW01450.1"/>
    <property type="molecule type" value="Genomic_DNA"/>
</dbReference>
<dbReference type="AlphaFoldDB" id="A0A9D1PXL1"/>
<feature type="region of interest" description="Disordered" evidence="1">
    <location>
        <begin position="194"/>
        <end position="220"/>
    </location>
</feature>
<feature type="compositionally biased region" description="Polar residues" evidence="1">
    <location>
        <begin position="1"/>
        <end position="23"/>
    </location>
</feature>
<dbReference type="Pfam" id="PF11726">
    <property type="entry name" value="YagK_YfjJ_C"/>
    <property type="match status" value="1"/>
</dbReference>
<evidence type="ECO:0000256" key="1">
    <source>
        <dbReference type="SAM" id="MobiDB-lite"/>
    </source>
</evidence>
<evidence type="ECO:0000313" key="3">
    <source>
        <dbReference type="EMBL" id="HIW01450.1"/>
    </source>
</evidence>
<accession>A0A9D1PXL1</accession>
<name>A0A9D1PXL1_9BACT</name>
<reference evidence="3" key="1">
    <citation type="journal article" date="2021" name="PeerJ">
        <title>Extensive microbial diversity within the chicken gut microbiome revealed by metagenomics and culture.</title>
        <authorList>
            <person name="Gilroy R."/>
            <person name="Ravi A."/>
            <person name="Getino M."/>
            <person name="Pursley I."/>
            <person name="Horton D.L."/>
            <person name="Alikhan N.F."/>
            <person name="Baker D."/>
            <person name="Gharbi K."/>
            <person name="Hall N."/>
            <person name="Watson M."/>
            <person name="Adriaenssens E.M."/>
            <person name="Foster-Nyarko E."/>
            <person name="Jarju S."/>
            <person name="Secka A."/>
            <person name="Antonio M."/>
            <person name="Oren A."/>
            <person name="Chaudhuri R.R."/>
            <person name="La Ragione R."/>
            <person name="Hildebrand F."/>
            <person name="Pallen M.J."/>
        </authorList>
    </citation>
    <scope>NUCLEOTIDE SEQUENCE</scope>
    <source>
        <strain evidence="3">ChiHecec2B26-446</strain>
    </source>
</reference>
<evidence type="ECO:0000259" key="2">
    <source>
        <dbReference type="Pfam" id="PF11726"/>
    </source>
</evidence>
<feature type="domain" description="YagK/YfjJ C-terminal" evidence="2">
    <location>
        <begin position="41"/>
        <end position="212"/>
    </location>
</feature>
<protein>
    <submittedName>
        <fullName evidence="3">Inovirus Gp2 family protein</fullName>
    </submittedName>
</protein>
<feature type="compositionally biased region" description="Basic and acidic residues" evidence="1">
    <location>
        <begin position="198"/>
        <end position="207"/>
    </location>
</feature>
<gene>
    <name evidence="3" type="ORF">H9894_09750</name>
</gene>
<organism evidence="3 4">
    <name type="scientific">Candidatus Desulfovibrio intestinipullorum</name>
    <dbReference type="NCBI Taxonomy" id="2838536"/>
    <lineage>
        <taxon>Bacteria</taxon>
        <taxon>Pseudomonadati</taxon>
        <taxon>Thermodesulfobacteriota</taxon>
        <taxon>Desulfovibrionia</taxon>
        <taxon>Desulfovibrionales</taxon>
        <taxon>Desulfovibrionaceae</taxon>
        <taxon>Desulfovibrio</taxon>
    </lineage>
</organism>
<sequence length="220" mass="25647">MNSNYKQDEQSIPNSHQDSQSTYPVMPELYQKAQALLEEYLERHSKVLPIRFDVRYPQDFQEDKGDMNKTDFANDKEQVSTIDNNDISKFMAKLIQHYKRKKLDPAYMWTREQERSETPHCHGMLLMNGHKIQNPYGVFSKAEELWQKTIGSNQPGLIHHCNKNPDGSYRKNGEVFRRSEGIPEHVQRQISYMVKPSGKGEPKDGLRDFGMSRLKGKKKG</sequence>
<proteinExistence type="predicted"/>
<dbReference type="InterPro" id="IPR057271">
    <property type="entry name" value="YagK_YfjJ_C"/>
</dbReference>
<dbReference type="Proteomes" id="UP000886752">
    <property type="component" value="Unassembled WGS sequence"/>
</dbReference>
<evidence type="ECO:0000313" key="4">
    <source>
        <dbReference type="Proteomes" id="UP000886752"/>
    </source>
</evidence>
<reference evidence="3" key="2">
    <citation type="submission" date="2021-04" db="EMBL/GenBank/DDBJ databases">
        <authorList>
            <person name="Gilroy R."/>
        </authorList>
    </citation>
    <scope>NUCLEOTIDE SEQUENCE</scope>
    <source>
        <strain evidence="3">ChiHecec2B26-446</strain>
    </source>
</reference>
<feature type="region of interest" description="Disordered" evidence="1">
    <location>
        <begin position="1"/>
        <end position="26"/>
    </location>
</feature>